<name>A0A1Q4I2X9_9MYCO</name>
<protein>
    <submittedName>
        <fullName evidence="2">Uncharacterized protein</fullName>
    </submittedName>
</protein>
<keyword evidence="3" id="KW-1185">Reference proteome</keyword>
<dbReference type="EMBL" id="MPNT01000001">
    <property type="protein sequence ID" value="OJZ76248.1"/>
    <property type="molecule type" value="Genomic_DNA"/>
</dbReference>
<dbReference type="RefSeq" id="WP_073870716.1">
    <property type="nucleotide sequence ID" value="NZ_MPNT01000001.1"/>
</dbReference>
<dbReference type="AlphaFoldDB" id="A0A1Q4I2X9"/>
<reference evidence="2 3" key="1">
    <citation type="submission" date="2016-11" db="EMBL/GenBank/DDBJ databases">
        <title>Genome sequences of unsequenced Mycobacteria.</title>
        <authorList>
            <person name="Greninger A.L."/>
            <person name="Fang F."/>
            <person name="Jerome K.R."/>
        </authorList>
    </citation>
    <scope>NUCLEOTIDE SEQUENCE [LARGE SCALE GENOMIC DNA]</scope>
    <source>
        <strain evidence="2 3">M11</strain>
    </source>
</reference>
<accession>A0A1Q4I2X9</accession>
<feature type="compositionally biased region" description="Basic and acidic residues" evidence="1">
    <location>
        <begin position="1"/>
        <end position="23"/>
    </location>
</feature>
<proteinExistence type="predicted"/>
<dbReference type="Proteomes" id="UP000186438">
    <property type="component" value="Unassembled WGS sequence"/>
</dbReference>
<evidence type="ECO:0000313" key="2">
    <source>
        <dbReference type="EMBL" id="OJZ76248.1"/>
    </source>
</evidence>
<organism evidence="2 3">
    <name type="scientific">Mycobacterium paraffinicum</name>
    <dbReference type="NCBI Taxonomy" id="53378"/>
    <lineage>
        <taxon>Bacteria</taxon>
        <taxon>Bacillati</taxon>
        <taxon>Actinomycetota</taxon>
        <taxon>Actinomycetes</taxon>
        <taxon>Mycobacteriales</taxon>
        <taxon>Mycobacteriaceae</taxon>
        <taxon>Mycobacterium</taxon>
    </lineage>
</organism>
<comment type="caution">
    <text evidence="2">The sequence shown here is derived from an EMBL/GenBank/DDBJ whole genome shotgun (WGS) entry which is preliminary data.</text>
</comment>
<evidence type="ECO:0000313" key="3">
    <source>
        <dbReference type="Proteomes" id="UP000186438"/>
    </source>
</evidence>
<feature type="compositionally biased region" description="Polar residues" evidence="1">
    <location>
        <begin position="90"/>
        <end position="100"/>
    </location>
</feature>
<sequence>MKSDRNGENRHGRVFRDRWRDRQSAASRPGELIKQQGGVDGGLVALTVLLATGAVYAGTVSIAQTEALPAVAQGTVVTASRGDGTPPARGTTTQFRDASGATQRATVVDVTATEVKAGLDRPASAPTGELLVPRGRQRLISVLLPRLR</sequence>
<dbReference type="STRING" id="53378.BRW65_02170"/>
<gene>
    <name evidence="2" type="ORF">BRW65_02170</name>
</gene>
<feature type="region of interest" description="Disordered" evidence="1">
    <location>
        <begin position="1"/>
        <end position="28"/>
    </location>
</feature>
<evidence type="ECO:0000256" key="1">
    <source>
        <dbReference type="SAM" id="MobiDB-lite"/>
    </source>
</evidence>
<feature type="region of interest" description="Disordered" evidence="1">
    <location>
        <begin position="79"/>
        <end position="100"/>
    </location>
</feature>
<dbReference type="OrthoDB" id="4731244at2"/>